<evidence type="ECO:0000256" key="1">
    <source>
        <dbReference type="SAM" id="MobiDB-lite"/>
    </source>
</evidence>
<evidence type="ECO:0000256" key="2">
    <source>
        <dbReference type="SAM" id="SignalP"/>
    </source>
</evidence>
<evidence type="ECO:0000313" key="4">
    <source>
        <dbReference type="Proteomes" id="UP001200110"/>
    </source>
</evidence>
<evidence type="ECO:0000313" key="3">
    <source>
        <dbReference type="EMBL" id="MCF8587216.1"/>
    </source>
</evidence>
<comment type="caution">
    <text evidence="3">The sequence shown here is derived from an EMBL/GenBank/DDBJ whole genome shotgun (WGS) entry which is preliminary data.</text>
</comment>
<accession>A0ABS9INR6</accession>
<sequence>MSQTLRAVGSILAGATFAVTVAACGQSEPVDPETQRALDSVLSDADFPTGYSVVKLGKDDEKAISEQLDDSRKDAKVTPAACESGDDVPDSAETGNVVASDGESTLSQSVVASSVDAEALAAAVTGECARVRVEVTTGAASGTIVDITHDDVTTPSIDGHRGVVFRQVSTAPGDGSERHQLLIGRVPVDDYLVTVQAVDADGSAPDRPAFDATLTAAVRKVADAR</sequence>
<dbReference type="RefSeq" id="WP_236996437.1">
    <property type="nucleotide sequence ID" value="NZ_JAKKOR010000001.1"/>
</dbReference>
<feature type="region of interest" description="Disordered" evidence="1">
    <location>
        <begin position="68"/>
        <end position="94"/>
    </location>
</feature>
<organism evidence="3 4">
    <name type="scientific">Gordonia liuliyuniae</name>
    <dbReference type="NCBI Taxonomy" id="2911517"/>
    <lineage>
        <taxon>Bacteria</taxon>
        <taxon>Bacillati</taxon>
        <taxon>Actinomycetota</taxon>
        <taxon>Actinomycetes</taxon>
        <taxon>Mycobacteriales</taxon>
        <taxon>Gordoniaceae</taxon>
        <taxon>Gordonia</taxon>
    </lineage>
</organism>
<proteinExistence type="predicted"/>
<keyword evidence="4" id="KW-1185">Reference proteome</keyword>
<dbReference type="Proteomes" id="UP001200110">
    <property type="component" value="Unassembled WGS sequence"/>
</dbReference>
<dbReference type="PROSITE" id="PS51257">
    <property type="entry name" value="PROKAR_LIPOPROTEIN"/>
    <property type="match status" value="1"/>
</dbReference>
<evidence type="ECO:0008006" key="5">
    <source>
        <dbReference type="Google" id="ProtNLM"/>
    </source>
</evidence>
<protein>
    <recommendedName>
        <fullName evidence="5">DUF5642 domain-containing protein</fullName>
    </recommendedName>
</protein>
<reference evidence="3 4" key="1">
    <citation type="submission" date="2022-01" db="EMBL/GenBank/DDBJ databases">
        <authorList>
            <person name="Huang Y."/>
        </authorList>
    </citation>
    <scope>NUCLEOTIDE SEQUENCE [LARGE SCALE GENOMIC DNA]</scope>
    <source>
        <strain evidence="3 4">HY366</strain>
    </source>
</reference>
<keyword evidence="2" id="KW-0732">Signal</keyword>
<name>A0ABS9INR6_9ACTN</name>
<dbReference type="EMBL" id="JAKKOR010000001">
    <property type="protein sequence ID" value="MCF8587216.1"/>
    <property type="molecule type" value="Genomic_DNA"/>
</dbReference>
<feature type="chain" id="PRO_5047489170" description="DUF5642 domain-containing protein" evidence="2">
    <location>
        <begin position="23"/>
        <end position="225"/>
    </location>
</feature>
<feature type="signal peptide" evidence="2">
    <location>
        <begin position="1"/>
        <end position="22"/>
    </location>
</feature>
<gene>
    <name evidence="3" type="ORF">L5G33_01885</name>
</gene>